<dbReference type="EMBL" id="MNBE01000664">
    <property type="protein sequence ID" value="OKO99191.1"/>
    <property type="molecule type" value="Genomic_DNA"/>
</dbReference>
<feature type="transmembrane region" description="Helical" evidence="6">
    <location>
        <begin position="15"/>
        <end position="35"/>
    </location>
</feature>
<sequence>MGLGGVHNYAQVTGLRFLLGVMEAGLFPGFVYYLTFWYRNSERSMRVALILASATLAGAFGGAIAFGVGHMNGAHGLSAWRWLFIIEGAPSCASAFLVWFLLPDYPETAHWLSAEEKELAADRLSLEGSKGSASSMSWADAKAVLVDWRLYAHYAHRYGCLIVAASGAFACIPPLLGWLSSNLRSTAGAGLAIALNVSFGAPGQIVGVWIYKSNEAKKGYPTGHWTNAALLLFVAAGCVLLRLYYGWRNSRGFGDGNGKKFAY</sequence>
<protein>
    <recommendedName>
        <fullName evidence="9">Major facilitator superfamily (MFS) profile domain-containing protein</fullName>
    </recommendedName>
</protein>
<dbReference type="Proteomes" id="UP000186955">
    <property type="component" value="Unassembled WGS sequence"/>
</dbReference>
<evidence type="ECO:0000256" key="3">
    <source>
        <dbReference type="ARBA" id="ARBA00022692"/>
    </source>
</evidence>
<feature type="transmembrane region" description="Helical" evidence="6">
    <location>
        <begin position="223"/>
        <end position="245"/>
    </location>
</feature>
<proteinExistence type="predicted"/>
<dbReference type="PANTHER" id="PTHR43791">
    <property type="entry name" value="PERMEASE-RELATED"/>
    <property type="match status" value="1"/>
</dbReference>
<evidence type="ECO:0000313" key="8">
    <source>
        <dbReference type="Proteomes" id="UP000186955"/>
    </source>
</evidence>
<dbReference type="GO" id="GO:0022857">
    <property type="term" value="F:transmembrane transporter activity"/>
    <property type="evidence" value="ECO:0007669"/>
    <property type="project" value="InterPro"/>
</dbReference>
<evidence type="ECO:0000256" key="5">
    <source>
        <dbReference type="ARBA" id="ARBA00023136"/>
    </source>
</evidence>
<keyword evidence="8" id="KW-1185">Reference proteome</keyword>
<organism evidence="7 8">
    <name type="scientific">Penicillium subrubescens</name>
    <dbReference type="NCBI Taxonomy" id="1316194"/>
    <lineage>
        <taxon>Eukaryota</taxon>
        <taxon>Fungi</taxon>
        <taxon>Dikarya</taxon>
        <taxon>Ascomycota</taxon>
        <taxon>Pezizomycotina</taxon>
        <taxon>Eurotiomycetes</taxon>
        <taxon>Eurotiomycetidae</taxon>
        <taxon>Eurotiales</taxon>
        <taxon>Aspergillaceae</taxon>
        <taxon>Penicillium</taxon>
    </lineage>
</organism>
<accession>A0A1Q5TG61</accession>
<keyword evidence="3 6" id="KW-0812">Transmembrane</keyword>
<evidence type="ECO:0000256" key="4">
    <source>
        <dbReference type="ARBA" id="ARBA00022989"/>
    </source>
</evidence>
<keyword evidence="5 6" id="KW-0472">Membrane</keyword>
<dbReference type="AlphaFoldDB" id="A0A1Q5TG61"/>
<comment type="subcellular location">
    <subcellularLocation>
        <location evidence="1">Membrane</location>
        <topology evidence="1">Multi-pass membrane protein</topology>
    </subcellularLocation>
</comment>
<comment type="caution">
    <text evidence="7">The sequence shown here is derived from an EMBL/GenBank/DDBJ whole genome shotgun (WGS) entry which is preliminary data.</text>
</comment>
<dbReference type="InterPro" id="IPR011701">
    <property type="entry name" value="MFS"/>
</dbReference>
<dbReference type="InterPro" id="IPR036259">
    <property type="entry name" value="MFS_trans_sf"/>
</dbReference>
<feature type="transmembrane region" description="Helical" evidence="6">
    <location>
        <begin position="191"/>
        <end position="211"/>
    </location>
</feature>
<evidence type="ECO:0000256" key="2">
    <source>
        <dbReference type="ARBA" id="ARBA00022448"/>
    </source>
</evidence>
<dbReference type="GO" id="GO:0016020">
    <property type="term" value="C:membrane"/>
    <property type="evidence" value="ECO:0007669"/>
    <property type="project" value="UniProtKB-SubCell"/>
</dbReference>
<dbReference type="Gene3D" id="1.20.1250.20">
    <property type="entry name" value="MFS general substrate transporter like domains"/>
    <property type="match status" value="1"/>
</dbReference>
<feature type="transmembrane region" description="Helical" evidence="6">
    <location>
        <begin position="80"/>
        <end position="102"/>
    </location>
</feature>
<reference evidence="7 8" key="1">
    <citation type="submission" date="2016-10" db="EMBL/GenBank/DDBJ databases">
        <title>Genome sequence of the ascomycete fungus Penicillium subrubescens.</title>
        <authorList>
            <person name="De Vries R.P."/>
            <person name="Peng M."/>
            <person name="Dilokpimol A."/>
            <person name="Hilden K."/>
            <person name="Makela M.R."/>
            <person name="Grigoriev I."/>
            <person name="Riley R."/>
            <person name="Granchi Z."/>
        </authorList>
    </citation>
    <scope>NUCLEOTIDE SEQUENCE [LARGE SCALE GENOMIC DNA]</scope>
    <source>
        <strain evidence="7 8">CBS 132785</strain>
    </source>
</reference>
<gene>
    <name evidence="7" type="ORF">PENSUB_8578</name>
</gene>
<evidence type="ECO:0008006" key="9">
    <source>
        <dbReference type="Google" id="ProtNLM"/>
    </source>
</evidence>
<name>A0A1Q5TG61_9EURO</name>
<dbReference type="PANTHER" id="PTHR43791:SF49">
    <property type="entry name" value="TRANSPORTER, PUTATIVE (AFU_ORTHOLOGUE AFUA_4G04250)-RELATED"/>
    <property type="match status" value="1"/>
</dbReference>
<evidence type="ECO:0000313" key="7">
    <source>
        <dbReference type="EMBL" id="OKO99191.1"/>
    </source>
</evidence>
<dbReference type="SUPFAM" id="SSF103473">
    <property type="entry name" value="MFS general substrate transporter"/>
    <property type="match status" value="1"/>
</dbReference>
<feature type="transmembrane region" description="Helical" evidence="6">
    <location>
        <begin position="158"/>
        <end position="179"/>
    </location>
</feature>
<keyword evidence="4 6" id="KW-1133">Transmembrane helix</keyword>
<dbReference type="Pfam" id="PF07690">
    <property type="entry name" value="MFS_1"/>
    <property type="match status" value="1"/>
</dbReference>
<evidence type="ECO:0000256" key="6">
    <source>
        <dbReference type="SAM" id="Phobius"/>
    </source>
</evidence>
<feature type="transmembrane region" description="Helical" evidence="6">
    <location>
        <begin position="47"/>
        <end position="68"/>
    </location>
</feature>
<evidence type="ECO:0000256" key="1">
    <source>
        <dbReference type="ARBA" id="ARBA00004141"/>
    </source>
</evidence>
<keyword evidence="2" id="KW-0813">Transport</keyword>
<dbReference type="STRING" id="1316194.A0A1Q5TG61"/>